<keyword evidence="4 6" id="KW-0808">Transferase</keyword>
<dbReference type="HAMAP" id="MF_01208">
    <property type="entry name" value="PyrE"/>
    <property type="match status" value="1"/>
</dbReference>
<feature type="binding site" description="in other chain" evidence="6">
    <location>
        <begin position="121"/>
        <end position="129"/>
    </location>
    <ligand>
        <name>5-phospho-alpha-D-ribose 1-diphosphate</name>
        <dbReference type="ChEBI" id="CHEBI:58017"/>
        <note>ligand shared between dimeric partners</note>
    </ligand>
</feature>
<comment type="caution">
    <text evidence="8">The sequence shown here is derived from an EMBL/GenBank/DDBJ whole genome shotgun (WGS) entry which is preliminary data.</text>
</comment>
<comment type="catalytic activity">
    <reaction evidence="6">
        <text>orotidine 5'-phosphate + diphosphate = orotate + 5-phospho-alpha-D-ribose 1-diphosphate</text>
        <dbReference type="Rhea" id="RHEA:10380"/>
        <dbReference type="ChEBI" id="CHEBI:30839"/>
        <dbReference type="ChEBI" id="CHEBI:33019"/>
        <dbReference type="ChEBI" id="CHEBI:57538"/>
        <dbReference type="ChEBI" id="CHEBI:58017"/>
        <dbReference type="EC" id="2.4.2.10"/>
    </reaction>
</comment>
<dbReference type="InterPro" id="IPR023031">
    <property type="entry name" value="OPRT"/>
</dbReference>
<dbReference type="Gene3D" id="3.40.50.2020">
    <property type="match status" value="1"/>
</dbReference>
<dbReference type="EC" id="2.4.2.10" evidence="2 6"/>
<reference evidence="8 9" key="1">
    <citation type="submission" date="2015-03" db="EMBL/GenBank/DDBJ databases">
        <authorList>
            <person name="Zheng J."/>
            <person name="Ganezle M."/>
        </authorList>
    </citation>
    <scope>NUCLEOTIDE SEQUENCE [LARGE SCALE GENOMIC DNA]</scope>
    <source>
        <strain evidence="8 9">LP38</strain>
    </source>
</reference>
<comment type="subunit">
    <text evidence="6">Homodimer.</text>
</comment>
<dbReference type="PANTHER" id="PTHR19278">
    <property type="entry name" value="OROTATE PHOSPHORIBOSYLTRANSFERASE"/>
    <property type="match status" value="1"/>
</dbReference>
<accession>A0A0F3RQS5</accession>
<evidence type="ECO:0000256" key="2">
    <source>
        <dbReference type="ARBA" id="ARBA00011971"/>
    </source>
</evidence>
<dbReference type="InterPro" id="IPR004467">
    <property type="entry name" value="Or_phspho_trans_dom"/>
</dbReference>
<evidence type="ECO:0000256" key="4">
    <source>
        <dbReference type="ARBA" id="ARBA00022679"/>
    </source>
</evidence>
<proteinExistence type="inferred from homology"/>
<gene>
    <name evidence="6" type="primary">pyrE</name>
    <name evidence="8" type="ORF">VC81_07595</name>
</gene>
<dbReference type="NCBIfam" id="TIGR00336">
    <property type="entry name" value="pyrE"/>
    <property type="match status" value="1"/>
</dbReference>
<comment type="caution">
    <text evidence="6">Lacks conserved residue(s) required for the propagation of feature annotation.</text>
</comment>
<name>A0A0F3RQS5_9LACO</name>
<dbReference type="PATRIC" id="fig|216463.3.peg.630"/>
<protein>
    <recommendedName>
        <fullName evidence="2 6">Orotate phosphoribosyltransferase</fullName>
        <shortName evidence="6">OPRT</shortName>
        <shortName evidence="6">OPRTase</shortName>
        <ecNumber evidence="2 6">2.4.2.10</ecNumber>
    </recommendedName>
</protein>
<comment type="cofactor">
    <cofactor evidence="6">
        <name>Mg(2+)</name>
        <dbReference type="ChEBI" id="CHEBI:18420"/>
    </cofactor>
</comment>
<evidence type="ECO:0000313" key="8">
    <source>
        <dbReference type="EMBL" id="KJW12368.1"/>
    </source>
</evidence>
<dbReference type="Pfam" id="PF00156">
    <property type="entry name" value="Pribosyltran"/>
    <property type="match status" value="1"/>
</dbReference>
<evidence type="ECO:0000256" key="1">
    <source>
        <dbReference type="ARBA" id="ARBA00004889"/>
    </source>
</evidence>
<dbReference type="OrthoDB" id="9802134at2"/>
<dbReference type="AlphaFoldDB" id="A0A0F3RQS5"/>
<keyword evidence="3 6" id="KW-0328">Glycosyltransferase</keyword>
<dbReference type="GO" id="GO:0004588">
    <property type="term" value="F:orotate phosphoribosyltransferase activity"/>
    <property type="evidence" value="ECO:0007669"/>
    <property type="project" value="UniProtKB-UniRule"/>
</dbReference>
<feature type="binding site" evidence="6">
    <location>
        <position position="99"/>
    </location>
    <ligand>
        <name>5-phospho-alpha-D-ribose 1-diphosphate</name>
        <dbReference type="ChEBI" id="CHEBI:58017"/>
        <note>ligand shared between dimeric partners</note>
    </ligand>
</feature>
<evidence type="ECO:0000313" key="9">
    <source>
        <dbReference type="Proteomes" id="UP000033491"/>
    </source>
</evidence>
<dbReference type="EMBL" id="JZCR01000019">
    <property type="protein sequence ID" value="KJW12368.1"/>
    <property type="molecule type" value="Genomic_DNA"/>
</dbReference>
<dbReference type="PANTHER" id="PTHR19278:SF9">
    <property type="entry name" value="URIDINE 5'-MONOPHOSPHATE SYNTHASE"/>
    <property type="match status" value="1"/>
</dbReference>
<feature type="binding site" evidence="6">
    <location>
        <position position="95"/>
    </location>
    <ligand>
        <name>5-phospho-alpha-D-ribose 1-diphosphate</name>
        <dbReference type="ChEBI" id="CHEBI:58017"/>
        <note>ligand shared between dimeric partners</note>
    </ligand>
</feature>
<dbReference type="InterPro" id="IPR029057">
    <property type="entry name" value="PRTase-like"/>
</dbReference>
<organism evidence="8 9">
    <name type="scientific">Levilactobacillus spicheri</name>
    <dbReference type="NCBI Taxonomy" id="216463"/>
    <lineage>
        <taxon>Bacteria</taxon>
        <taxon>Bacillati</taxon>
        <taxon>Bacillota</taxon>
        <taxon>Bacilli</taxon>
        <taxon>Lactobacillales</taxon>
        <taxon>Lactobacillaceae</taxon>
        <taxon>Levilactobacillus</taxon>
    </lineage>
</organism>
<comment type="similarity">
    <text evidence="6">Belongs to the purine/pyrimidine phosphoribosyltransferase family. PyrE subfamily.</text>
</comment>
<dbReference type="SUPFAM" id="SSF53271">
    <property type="entry name" value="PRTase-like"/>
    <property type="match status" value="1"/>
</dbReference>
<dbReference type="InterPro" id="IPR000836">
    <property type="entry name" value="PRTase_dom"/>
</dbReference>
<comment type="function">
    <text evidence="6">Catalyzes the transfer of a ribosyl phosphate group from 5-phosphoribose 1-diphosphate to orotate, leading to the formation of orotidine monophosphate (OMP).</text>
</comment>
<evidence type="ECO:0000259" key="7">
    <source>
        <dbReference type="Pfam" id="PF00156"/>
    </source>
</evidence>
<dbReference type="Proteomes" id="UP000033491">
    <property type="component" value="Unassembled WGS sequence"/>
</dbReference>
<comment type="pathway">
    <text evidence="1 6">Pyrimidine metabolism; UMP biosynthesis via de novo pathway; UMP from orotate: step 1/2.</text>
</comment>
<dbReference type="STRING" id="216463.VC81_07595"/>
<feature type="domain" description="Phosphoribosyltransferase" evidence="7">
    <location>
        <begin position="50"/>
        <end position="151"/>
    </location>
</feature>
<feature type="binding site" evidence="6">
    <location>
        <position position="101"/>
    </location>
    <ligand>
        <name>5-phospho-alpha-D-ribose 1-diphosphate</name>
        <dbReference type="ChEBI" id="CHEBI:58017"/>
        <note>ligand shared between dimeric partners</note>
    </ligand>
</feature>
<dbReference type="GO" id="GO:0000287">
    <property type="term" value="F:magnesium ion binding"/>
    <property type="evidence" value="ECO:0007669"/>
    <property type="project" value="UniProtKB-UniRule"/>
</dbReference>
<dbReference type="UniPathway" id="UPA00070">
    <property type="reaction ID" value="UER00119"/>
</dbReference>
<keyword evidence="5 6" id="KW-0665">Pyrimidine biosynthesis</keyword>
<feature type="binding site" evidence="6">
    <location>
        <position position="125"/>
    </location>
    <ligand>
        <name>orotate</name>
        <dbReference type="ChEBI" id="CHEBI:30839"/>
    </ligand>
</feature>
<evidence type="ECO:0000256" key="3">
    <source>
        <dbReference type="ARBA" id="ARBA00022676"/>
    </source>
</evidence>
<dbReference type="RefSeq" id="WP_045807468.1">
    <property type="nucleotide sequence ID" value="NZ_JZCR01000019.1"/>
</dbReference>
<sequence length="215" mass="23522">MPNNKIIQALVADHIVSLSLDHPFRYASGILAPIYTDFRLTISYPELRDRIASGLADLIRQHYPDATVIGGVATAGIPHAAWVAEKLGLPLIYVRSKPKDHGANKQIEGRLTETDHVVLIDDLISTGGSVLQAVAAVREAGYRVAGVAAIYTYQFPDADQNFAAAKTPLVPLLTYTDVIHQAYVAGQLTPAQHAYLATWHRDPWAWTHQEADHAD</sequence>
<dbReference type="GO" id="GO:0044205">
    <property type="term" value="P:'de novo' UMP biosynthetic process"/>
    <property type="evidence" value="ECO:0007669"/>
    <property type="project" value="UniProtKB-UniRule"/>
</dbReference>
<evidence type="ECO:0000256" key="5">
    <source>
        <dbReference type="ARBA" id="ARBA00022975"/>
    </source>
</evidence>
<evidence type="ECO:0000256" key="6">
    <source>
        <dbReference type="HAMAP-Rule" id="MF_01208"/>
    </source>
</evidence>
<keyword evidence="6" id="KW-0460">Magnesium</keyword>
<dbReference type="CDD" id="cd06223">
    <property type="entry name" value="PRTases_typeI"/>
    <property type="match status" value="1"/>
</dbReference>
<dbReference type="GO" id="GO:0019856">
    <property type="term" value="P:pyrimidine nucleobase biosynthetic process"/>
    <property type="evidence" value="ECO:0007669"/>
    <property type="project" value="TreeGrafter"/>
</dbReference>